<dbReference type="OrthoDB" id="9780943at2"/>
<gene>
    <name evidence="4" type="ORF">EYB31_10180</name>
</gene>
<dbReference type="PIRSF" id="PIRSF017082">
    <property type="entry name" value="YflP"/>
    <property type="match status" value="1"/>
</dbReference>
<feature type="chain" id="PRO_5039422334" evidence="3">
    <location>
        <begin position="20"/>
        <end position="356"/>
    </location>
</feature>
<dbReference type="Pfam" id="PF03401">
    <property type="entry name" value="TctC"/>
    <property type="match status" value="1"/>
</dbReference>
<dbReference type="AlphaFoldDB" id="A0A4Q9DSS2"/>
<dbReference type="InterPro" id="IPR042100">
    <property type="entry name" value="Bug_dom1"/>
</dbReference>
<dbReference type="InterPro" id="IPR005064">
    <property type="entry name" value="BUG"/>
</dbReference>
<comment type="caution">
    <text evidence="4">The sequence shown here is derived from an EMBL/GenBank/DDBJ whole genome shotgun (WGS) entry which is preliminary data.</text>
</comment>
<organism evidence="4 5">
    <name type="scientific">Paenibacillus thalictri</name>
    <dbReference type="NCBI Taxonomy" id="2527873"/>
    <lineage>
        <taxon>Bacteria</taxon>
        <taxon>Bacillati</taxon>
        <taxon>Bacillota</taxon>
        <taxon>Bacilli</taxon>
        <taxon>Bacillales</taxon>
        <taxon>Paenibacillaceae</taxon>
        <taxon>Paenibacillus</taxon>
    </lineage>
</organism>
<evidence type="ECO:0000256" key="1">
    <source>
        <dbReference type="ARBA" id="ARBA00006987"/>
    </source>
</evidence>
<dbReference type="PANTHER" id="PTHR42928">
    <property type="entry name" value="TRICARBOXYLATE-BINDING PROTEIN"/>
    <property type="match status" value="1"/>
</dbReference>
<name>A0A4Q9DSS2_9BACL</name>
<dbReference type="PROSITE" id="PS51257">
    <property type="entry name" value="PROKAR_LIPOPROTEIN"/>
    <property type="match status" value="1"/>
</dbReference>
<dbReference type="Gene3D" id="3.40.190.10">
    <property type="entry name" value="Periplasmic binding protein-like II"/>
    <property type="match status" value="1"/>
</dbReference>
<keyword evidence="5" id="KW-1185">Reference proteome</keyword>
<dbReference type="SUPFAM" id="SSF53850">
    <property type="entry name" value="Periplasmic binding protein-like II"/>
    <property type="match status" value="1"/>
</dbReference>
<evidence type="ECO:0000313" key="4">
    <source>
        <dbReference type="EMBL" id="TBL79944.1"/>
    </source>
</evidence>
<dbReference type="EMBL" id="SIRE01000006">
    <property type="protein sequence ID" value="TBL79944.1"/>
    <property type="molecule type" value="Genomic_DNA"/>
</dbReference>
<reference evidence="4 5" key="1">
    <citation type="submission" date="2019-02" db="EMBL/GenBank/DDBJ databases">
        <title>Paenibacillus sp. nov., isolated from surface-sterilized tissue of Thalictrum simplex L.</title>
        <authorList>
            <person name="Tuo L."/>
        </authorList>
    </citation>
    <scope>NUCLEOTIDE SEQUENCE [LARGE SCALE GENOMIC DNA]</scope>
    <source>
        <strain evidence="4 5">N2SHLJ1</strain>
    </source>
</reference>
<protein>
    <submittedName>
        <fullName evidence="4">Tripartite tricarboxylate transporter substrate binding protein</fullName>
    </submittedName>
</protein>
<comment type="similarity">
    <text evidence="1">Belongs to the UPF0065 (bug) family.</text>
</comment>
<dbReference type="CDD" id="cd07012">
    <property type="entry name" value="PBP2_Bug_TTT"/>
    <property type="match status" value="1"/>
</dbReference>
<dbReference type="Gene3D" id="3.40.190.150">
    <property type="entry name" value="Bordetella uptake gene, domain 1"/>
    <property type="match status" value="1"/>
</dbReference>
<feature type="region of interest" description="Disordered" evidence="2">
    <location>
        <begin position="33"/>
        <end position="53"/>
    </location>
</feature>
<keyword evidence="3" id="KW-0732">Signal</keyword>
<evidence type="ECO:0000256" key="2">
    <source>
        <dbReference type="SAM" id="MobiDB-lite"/>
    </source>
</evidence>
<accession>A0A4Q9DSS2</accession>
<dbReference type="Proteomes" id="UP000293142">
    <property type="component" value="Unassembled WGS sequence"/>
</dbReference>
<proteinExistence type="inferred from homology"/>
<sequence>MIKQMLEKSWKVASIIVLAASLAACGSGGGAKQAATGADKGKDTAAPAASSSKYPEKPLGIVAPSGAGGGWDMTARTIAKVLGETKIYEKPVSVENKPGGGGTVFMAEYATKDVKDNYKLFVSSPPILINNIKKEGNTPYGFKDTTPLAQLTKDYGAIAVAANSKYNDLKSLLADMKADPTKLTVAGGSAPGSMDHVVAILPAFKYGIDPKKIKYVSYDGGGEAVTALLGGNADVLGTDASSLDQYVKAGKIKILAVAAPQRLGGSLKDVPTMKEQGVDAEFLIWRGIFGPKEMSADAKKYWDDALKKMVESDQWKKEVQANNWETDYKKSDDFKTYLTQQETQIKDIMTALGMQK</sequence>
<evidence type="ECO:0000256" key="3">
    <source>
        <dbReference type="SAM" id="SignalP"/>
    </source>
</evidence>
<feature type="signal peptide" evidence="3">
    <location>
        <begin position="1"/>
        <end position="19"/>
    </location>
</feature>
<evidence type="ECO:0000313" key="5">
    <source>
        <dbReference type="Proteomes" id="UP000293142"/>
    </source>
</evidence>
<dbReference type="PANTHER" id="PTHR42928:SF3">
    <property type="entry name" value="UPF0065 PROTEIN YFLP"/>
    <property type="match status" value="1"/>
</dbReference>